<feature type="region of interest" description="Disordered" evidence="3">
    <location>
        <begin position="337"/>
        <end position="373"/>
    </location>
</feature>
<sequence length="785" mass="85004">MAAMQQQQGGPVGGTPLMQAGGARNSMDPQTMLNTYIYDYFLKNHHWELARQVKDALVINIGAPAKPSPGGRRDVNGVDDMDTDNKDDVHKRPDDLPPAAVPIDPSENSFLFDWWHQFWDIFNAQRQRSKPGSAQLQYLAHTRQQAQLRQESQQRLMMTNNPQPYRGMMGMPANTKEMQMRMMQNRGPMNAQQLQQMKNQQQQMMQNQQMQRDGSQMDMNQRPQSPGSAENAPSPNKRPRLENGFNGQQMGPGGRSQGMQPQQMGATSAAQAGQMLMANGIDPNNMTPQQFNAFQGQNPNVQAKGLQVYAQNLALQHKAALNNQQLAKEMNNAGMQNSPMAQQGADGSQDFFQGNANARMQPGAPGQQPGGNHALQDYQMQLMLLEQQNKKRLLMARQEQDNITQHPASGPVGQPGFPPAMSPQGSRAGPSPNPSDQMKRGTPKLNQAGLPGSPMPDGSMPQNRSSPLPNGFDPNQMPPGMPQFYQGQMANGMMRPPSSHPGFQQMPQQQQMEMIARNGGRMPNGGMWPQGGPPQMMQQGQQQGGPPPGQGMQPGQQQPPPMGTPQQRNQQMPPPPAPAVGNENGRTQPSSPAQPQNQPPTPSQANKANPKNKKKDDKKNAPSKPQTAGNAGNKKGSTAGATPASDAENPPPTPTPSTPSMPMQQKKSISNPSATAQQPNPQQQPAPPANQPPQVPAQPQMDPNASAPFGDLGNDTVRVSSLACTLAILIALQNGAFNLDFGPIDSGDVLENFDFDTFLHTDDGGPTAFSFDQAFLNDGVEADAL</sequence>
<feature type="region of interest" description="Disordered" evidence="3">
    <location>
        <begin position="188"/>
        <end position="270"/>
    </location>
</feature>
<feature type="compositionally biased region" description="Polar residues" evidence="3">
    <location>
        <begin position="626"/>
        <end position="640"/>
    </location>
</feature>
<feature type="compositionally biased region" description="Basic and acidic residues" evidence="3">
    <location>
        <begin position="83"/>
        <end position="95"/>
    </location>
</feature>
<name>A0A1S8B4V0_9PEZI</name>
<dbReference type="AlphaFoldDB" id="A0A1S8B4V0"/>
<feature type="compositionally biased region" description="Pro residues" evidence="3">
    <location>
        <begin position="649"/>
        <end position="659"/>
    </location>
</feature>
<dbReference type="STRING" id="420778.A0A1S8B4V0"/>
<feature type="region of interest" description="Disordered" evidence="3">
    <location>
        <begin position="63"/>
        <end position="102"/>
    </location>
</feature>
<protein>
    <submittedName>
        <fullName evidence="4">Adhesion defective protein 2</fullName>
    </submittedName>
</protein>
<dbReference type="OrthoDB" id="5600002at2759"/>
<keyword evidence="2" id="KW-0539">Nucleus</keyword>
<feature type="region of interest" description="Disordered" evidence="3">
    <location>
        <begin position="404"/>
        <end position="712"/>
    </location>
</feature>
<dbReference type="EMBL" id="MSZU01000114">
    <property type="protein sequence ID" value="OMP82416.1"/>
    <property type="molecule type" value="Genomic_DNA"/>
</dbReference>
<evidence type="ECO:0000256" key="2">
    <source>
        <dbReference type="ARBA" id="ARBA00023242"/>
    </source>
</evidence>
<accession>A0A1S8B4V0</accession>
<feature type="region of interest" description="Disordered" evidence="3">
    <location>
        <begin position="1"/>
        <end position="23"/>
    </location>
</feature>
<dbReference type="PANTHER" id="PTHR12610:SF12">
    <property type="entry name" value="SEQUENCE-SPECIFIC SINGLE-STRANDED DNA-BINDING PROTEIN, ISOFORM D"/>
    <property type="match status" value="1"/>
</dbReference>
<feature type="compositionally biased region" description="Low complexity" evidence="3">
    <location>
        <begin position="504"/>
        <end position="514"/>
    </location>
</feature>
<organism evidence="4 5">
    <name type="scientific">Diplodia seriata</name>
    <dbReference type="NCBI Taxonomy" id="420778"/>
    <lineage>
        <taxon>Eukaryota</taxon>
        <taxon>Fungi</taxon>
        <taxon>Dikarya</taxon>
        <taxon>Ascomycota</taxon>
        <taxon>Pezizomycotina</taxon>
        <taxon>Dothideomycetes</taxon>
        <taxon>Dothideomycetes incertae sedis</taxon>
        <taxon>Botryosphaeriales</taxon>
        <taxon>Botryosphaeriaceae</taxon>
        <taxon>Diplodia</taxon>
    </lineage>
</organism>
<dbReference type="Proteomes" id="UP000190776">
    <property type="component" value="Unassembled WGS sequence"/>
</dbReference>
<evidence type="ECO:0000313" key="5">
    <source>
        <dbReference type="Proteomes" id="UP000190776"/>
    </source>
</evidence>
<feature type="compositionally biased region" description="Polar residues" evidence="3">
    <location>
        <begin position="257"/>
        <end position="270"/>
    </location>
</feature>
<evidence type="ECO:0000313" key="4">
    <source>
        <dbReference type="EMBL" id="OMP82416.1"/>
    </source>
</evidence>
<dbReference type="PANTHER" id="PTHR12610">
    <property type="entry name" value="SINGLE STRANDED DNA BINDING PROTEIN"/>
    <property type="match status" value="1"/>
</dbReference>
<gene>
    <name evidence="4" type="ORF">BK809_0006726</name>
</gene>
<feature type="compositionally biased region" description="Low complexity" evidence="3">
    <location>
        <begin position="361"/>
        <end position="371"/>
    </location>
</feature>
<evidence type="ECO:0000256" key="1">
    <source>
        <dbReference type="ARBA" id="ARBA00004123"/>
    </source>
</evidence>
<evidence type="ECO:0000256" key="3">
    <source>
        <dbReference type="SAM" id="MobiDB-lite"/>
    </source>
</evidence>
<feature type="compositionally biased region" description="Polar residues" evidence="3">
    <location>
        <begin position="212"/>
        <end position="234"/>
    </location>
</feature>
<feature type="compositionally biased region" description="Pro residues" evidence="3">
    <location>
        <begin position="682"/>
        <end position="696"/>
    </location>
</feature>
<comment type="subcellular location">
    <subcellularLocation>
        <location evidence="1">Nucleus</location>
    </subcellularLocation>
</comment>
<comment type="caution">
    <text evidence="4">The sequence shown here is derived from an EMBL/GenBank/DDBJ whole genome shotgun (WGS) entry which is preliminary data.</text>
</comment>
<feature type="compositionally biased region" description="Polar residues" evidence="3">
    <location>
        <begin position="665"/>
        <end position="675"/>
    </location>
</feature>
<reference evidence="4 5" key="1">
    <citation type="submission" date="2017-01" db="EMBL/GenBank/DDBJ databases">
        <title>Draft genome sequence of Diplodia seriata F98.1, a fungal species involved in grapevine trunk diseases.</title>
        <authorList>
            <person name="Robert-Siegwald G."/>
            <person name="Vallet J."/>
            <person name="Abou-Mansour E."/>
            <person name="Xu J."/>
            <person name="Rey P."/>
            <person name="Bertsch C."/>
            <person name="Rego C."/>
            <person name="Larignon P."/>
            <person name="Fontaine F."/>
            <person name="Lebrun M.-H."/>
        </authorList>
    </citation>
    <scope>NUCLEOTIDE SEQUENCE [LARGE SCALE GENOMIC DNA]</scope>
    <source>
        <strain evidence="4 5">F98.1</strain>
    </source>
</reference>
<dbReference type="GO" id="GO:0005634">
    <property type="term" value="C:nucleus"/>
    <property type="evidence" value="ECO:0007669"/>
    <property type="project" value="UniProtKB-SubCell"/>
</dbReference>
<feature type="compositionally biased region" description="Low complexity" evidence="3">
    <location>
        <begin position="587"/>
        <end position="596"/>
    </location>
</feature>
<dbReference type="GO" id="GO:0045944">
    <property type="term" value="P:positive regulation of transcription by RNA polymerase II"/>
    <property type="evidence" value="ECO:0007669"/>
    <property type="project" value="TreeGrafter"/>
</dbReference>
<proteinExistence type="predicted"/>
<feature type="compositionally biased region" description="Low complexity" evidence="3">
    <location>
        <begin position="189"/>
        <end position="211"/>
    </location>
</feature>